<organism evidence="2 3">
    <name type="scientific">Acropora cervicornis</name>
    <name type="common">Staghorn coral</name>
    <dbReference type="NCBI Taxonomy" id="6130"/>
    <lineage>
        <taxon>Eukaryota</taxon>
        <taxon>Metazoa</taxon>
        <taxon>Cnidaria</taxon>
        <taxon>Anthozoa</taxon>
        <taxon>Hexacorallia</taxon>
        <taxon>Scleractinia</taxon>
        <taxon>Astrocoeniina</taxon>
        <taxon>Acroporidae</taxon>
        <taxon>Acropora</taxon>
    </lineage>
</organism>
<dbReference type="GO" id="GO:0016020">
    <property type="term" value="C:membrane"/>
    <property type="evidence" value="ECO:0007669"/>
    <property type="project" value="TreeGrafter"/>
</dbReference>
<feature type="transmembrane region" description="Helical" evidence="1">
    <location>
        <begin position="43"/>
        <end position="64"/>
    </location>
</feature>
<feature type="transmembrane region" description="Helical" evidence="1">
    <location>
        <begin position="161"/>
        <end position="183"/>
    </location>
</feature>
<dbReference type="PANTHER" id="PTHR12242:SF45">
    <property type="entry name" value="MARVEL DOMAIN-CONTAINING PROTEIN"/>
    <property type="match status" value="1"/>
</dbReference>
<evidence type="ECO:0000256" key="1">
    <source>
        <dbReference type="SAM" id="Phobius"/>
    </source>
</evidence>
<protein>
    <submittedName>
        <fullName evidence="2">Uncharacterized protein</fullName>
    </submittedName>
</protein>
<comment type="caution">
    <text evidence="2">The sequence shown here is derived from an EMBL/GenBank/DDBJ whole genome shotgun (WGS) entry which is preliminary data.</text>
</comment>
<feature type="transmembrane region" description="Helical" evidence="1">
    <location>
        <begin position="258"/>
        <end position="281"/>
    </location>
</feature>
<keyword evidence="1" id="KW-0472">Membrane</keyword>
<dbReference type="PANTHER" id="PTHR12242">
    <property type="entry name" value="OS02G0130600 PROTEIN-RELATED"/>
    <property type="match status" value="1"/>
</dbReference>
<feature type="transmembrane region" description="Helical" evidence="1">
    <location>
        <begin position="76"/>
        <end position="94"/>
    </location>
</feature>
<keyword evidence="1" id="KW-0812">Transmembrane</keyword>
<evidence type="ECO:0000313" key="2">
    <source>
        <dbReference type="EMBL" id="KAK2572395.1"/>
    </source>
</evidence>
<evidence type="ECO:0000313" key="3">
    <source>
        <dbReference type="Proteomes" id="UP001249851"/>
    </source>
</evidence>
<keyword evidence="1" id="KW-1133">Transmembrane helix</keyword>
<reference evidence="2" key="2">
    <citation type="journal article" date="2023" name="Science">
        <title>Genomic signatures of disease resistance in endangered staghorn corals.</title>
        <authorList>
            <person name="Vollmer S.V."/>
            <person name="Selwyn J.D."/>
            <person name="Despard B.A."/>
            <person name="Roesel C.L."/>
        </authorList>
    </citation>
    <scope>NUCLEOTIDE SEQUENCE</scope>
    <source>
        <strain evidence="2">K2</strain>
    </source>
</reference>
<name>A0AAD9R3Z9_ACRCE</name>
<keyword evidence="3" id="KW-1185">Reference proteome</keyword>
<gene>
    <name evidence="2" type="ORF">P5673_002635</name>
</gene>
<reference evidence="2" key="1">
    <citation type="journal article" date="2023" name="G3 (Bethesda)">
        <title>Whole genome assembly and annotation of the endangered Caribbean coral Acropora cervicornis.</title>
        <authorList>
            <person name="Selwyn J.D."/>
            <person name="Vollmer S.V."/>
        </authorList>
    </citation>
    <scope>NUCLEOTIDE SEQUENCE</scope>
    <source>
        <strain evidence="2">K2</strain>
    </source>
</reference>
<feature type="transmembrane region" description="Helical" evidence="1">
    <location>
        <begin position="195"/>
        <end position="212"/>
    </location>
</feature>
<dbReference type="EMBL" id="JARQWQ010000004">
    <property type="protein sequence ID" value="KAK2572395.1"/>
    <property type="molecule type" value="Genomic_DNA"/>
</dbReference>
<accession>A0AAD9R3Z9</accession>
<dbReference type="AlphaFoldDB" id="A0AAD9R3Z9"/>
<dbReference type="Proteomes" id="UP001249851">
    <property type="component" value="Unassembled WGS sequence"/>
</dbReference>
<sequence length="295" mass="35270">MPDTWTWWKAVLAHEFRIKSFFLRFSRPELFSESPWFPPTVFLIYRLVATSWCVFITAGSVFRYLTYLWLLQFENWSLSAVCAYYILSTFLLIYSTLKRCRENRTTIVEPKYKEKTEENYLAEVDEASDSDLLWIMPGYEEVDPRKDFEDIDELSCYHKTIWLLQTLAQNSIVVVILCGVLLYNHEDSFPLADYLSLWFVLFMEAIFCFAPIRLVHVVYAYLFTLFYALVVFVLYFVIDVYHDLAERPRFLHRIRDNSSSIVALIFLIIGQPLFQMFYFLVHKINIYLYIKDHGY</sequence>
<proteinExistence type="predicted"/>
<feature type="transmembrane region" description="Helical" evidence="1">
    <location>
        <begin position="219"/>
        <end position="238"/>
    </location>
</feature>